<evidence type="ECO:0000259" key="3">
    <source>
        <dbReference type="PROSITE" id="PS50113"/>
    </source>
</evidence>
<dbReference type="Pfam" id="PF00563">
    <property type="entry name" value="EAL"/>
    <property type="match status" value="1"/>
</dbReference>
<dbReference type="CDD" id="cd05466">
    <property type="entry name" value="PBP2_LTTR_substrate"/>
    <property type="match status" value="1"/>
</dbReference>
<sequence length="895" mass="98100">MLAAGLLLVDPPPATAETLRILSSYSVAETGLIHALAEEFRRARPDIELQIRTTGALTVLDRAREGEADLAITHHPQGEELFIAEGYGLRRTIFMYNELVILGPPDDPLGLAREDDLLAALRRIAKNKTPFLVAGEHSGTANRLDRLWATAGVEPGWAGYRRTQAGMAATLRQAARAGAHTFADLGTYLANRKALAGGIVPLYRDHVLLRNYYAAIVADQRRLPGANQRAAEEFLEYLVSDPGQGLIRRFGEERFGAPVFTAAAHLDEGLTARRIQAELEGERRRAAQLALLAFLLTVAGWLLWRVRRLEQTRASEERFQLAIAGANDGIWDWDAARDEAFLSARLCEILDLPPAAGAVKAPRRVLAECIHAADRTRVLAAIEGYLCAAGPDQPLDLEFRTARTGLPVRRTQTGGAPTWVRMRGKALRDAAGVARRASGSLTDITEYKNQAAAIEYQALHDALTGLPNRLLLHTRLEQALAVAREQGGSAALIIMDLDRFKRINDTLGHEVGDRLLQQVCARLRRIAREADTVARLGGDEFALLLPDADEPAARRAAQEIQLALNDLFELEHHSFYVGGSLGIAVFPQHGADAQTLIQHADVAMYAAKRANCGCAVYDARQDPHSLTRLTLERDLREALERNALDIHFQPKVDLRTRVVTGVEALLRWNHPQRGAIPPCDLIPIAEETGLIRPLTLWVLNAALTQGAEWRRRGISLDIAVNLSVWNLQDPTFLDQVKGVLAALDAPAQGLEFEITESAMMSDLERAAAVLHGLSAMGIRLAVDDFGTGFSSLAYLKKLPVDSLKIDKSFIQGMVQNEDDAIIVRSTIDLAHNLGLKVVAEGIETEEVLETLIDMGCDRAQGNYFSRPRPHSSITRLLRGPQPRLPRTPQASGAEA</sequence>
<dbReference type="InterPro" id="IPR043128">
    <property type="entry name" value="Rev_trsase/Diguanyl_cyclase"/>
</dbReference>
<dbReference type="Gene3D" id="3.30.450.20">
    <property type="entry name" value="PAS domain"/>
    <property type="match status" value="1"/>
</dbReference>
<comment type="caution">
    <text evidence="6">The sequence shown here is derived from an EMBL/GenBank/DDBJ whole genome shotgun (WGS) entry which is preliminary data.</text>
</comment>
<dbReference type="PANTHER" id="PTHR44757">
    <property type="entry name" value="DIGUANYLATE CYCLASE DGCP"/>
    <property type="match status" value="1"/>
</dbReference>
<dbReference type="Proteomes" id="UP000178885">
    <property type="component" value="Unassembled WGS sequence"/>
</dbReference>
<dbReference type="SUPFAM" id="SSF55073">
    <property type="entry name" value="Nucleotide cyclase"/>
    <property type="match status" value="1"/>
</dbReference>
<dbReference type="Pfam" id="PF00990">
    <property type="entry name" value="GGDEF"/>
    <property type="match status" value="1"/>
</dbReference>
<dbReference type="InterPro" id="IPR024370">
    <property type="entry name" value="PBP_domain"/>
</dbReference>
<evidence type="ECO:0000256" key="2">
    <source>
        <dbReference type="SAM" id="MobiDB-lite"/>
    </source>
</evidence>
<protein>
    <recommendedName>
        <fullName evidence="8">Diguanylate cyclase</fullName>
    </recommendedName>
</protein>
<dbReference type="STRING" id="1817760.A2151_00170"/>
<evidence type="ECO:0000256" key="1">
    <source>
        <dbReference type="ARBA" id="ARBA00051114"/>
    </source>
</evidence>
<organism evidence="6 7">
    <name type="scientific">Candidatus Muproteobacteria bacterium RBG_16_65_34</name>
    <dbReference type="NCBI Taxonomy" id="1817760"/>
    <lineage>
        <taxon>Bacteria</taxon>
        <taxon>Pseudomonadati</taxon>
        <taxon>Pseudomonadota</taxon>
        <taxon>Candidatus Muproteobacteria</taxon>
    </lineage>
</organism>
<dbReference type="InterPro" id="IPR000014">
    <property type="entry name" value="PAS"/>
</dbReference>
<evidence type="ECO:0008006" key="8">
    <source>
        <dbReference type="Google" id="ProtNLM"/>
    </source>
</evidence>
<dbReference type="PROSITE" id="PS50113">
    <property type="entry name" value="PAC"/>
    <property type="match status" value="1"/>
</dbReference>
<dbReference type="CDD" id="cd01949">
    <property type="entry name" value="GGDEF"/>
    <property type="match status" value="1"/>
</dbReference>
<dbReference type="FunFam" id="3.20.20.450:FF:000001">
    <property type="entry name" value="Cyclic di-GMP phosphodiesterase yahA"/>
    <property type="match status" value="1"/>
</dbReference>
<proteinExistence type="predicted"/>
<dbReference type="SMART" id="SM00052">
    <property type="entry name" value="EAL"/>
    <property type="match status" value="1"/>
</dbReference>
<dbReference type="GO" id="GO:0071732">
    <property type="term" value="P:cellular response to nitric oxide"/>
    <property type="evidence" value="ECO:0007669"/>
    <property type="project" value="UniProtKB-ARBA"/>
</dbReference>
<dbReference type="GO" id="GO:0071111">
    <property type="term" value="F:cyclic-guanylate-specific phosphodiesterase activity"/>
    <property type="evidence" value="ECO:0007669"/>
    <property type="project" value="UniProtKB-EC"/>
</dbReference>
<dbReference type="SMART" id="SM00267">
    <property type="entry name" value="GGDEF"/>
    <property type="match status" value="1"/>
</dbReference>
<reference evidence="6 7" key="1">
    <citation type="journal article" date="2016" name="Nat. Commun.">
        <title>Thousands of microbial genomes shed light on interconnected biogeochemical processes in an aquifer system.</title>
        <authorList>
            <person name="Anantharaman K."/>
            <person name="Brown C.T."/>
            <person name="Hug L.A."/>
            <person name="Sharon I."/>
            <person name="Castelle C.J."/>
            <person name="Probst A.J."/>
            <person name="Thomas B.C."/>
            <person name="Singh A."/>
            <person name="Wilkins M.J."/>
            <person name="Karaoz U."/>
            <person name="Brodie E.L."/>
            <person name="Williams K.H."/>
            <person name="Hubbard S.S."/>
            <person name="Banfield J.F."/>
        </authorList>
    </citation>
    <scope>NUCLEOTIDE SEQUENCE [LARGE SCALE GENOMIC DNA]</scope>
</reference>
<dbReference type="AlphaFoldDB" id="A0A1F6TVF6"/>
<dbReference type="InterPro" id="IPR001633">
    <property type="entry name" value="EAL_dom"/>
</dbReference>
<dbReference type="InterPro" id="IPR035919">
    <property type="entry name" value="EAL_sf"/>
</dbReference>
<accession>A0A1F6TVF6</accession>
<evidence type="ECO:0000259" key="5">
    <source>
        <dbReference type="PROSITE" id="PS50887"/>
    </source>
</evidence>
<evidence type="ECO:0000313" key="7">
    <source>
        <dbReference type="Proteomes" id="UP000178885"/>
    </source>
</evidence>
<gene>
    <name evidence="6" type="ORF">A2151_00170</name>
</gene>
<dbReference type="FunFam" id="3.30.70.270:FF:000001">
    <property type="entry name" value="Diguanylate cyclase domain protein"/>
    <property type="match status" value="1"/>
</dbReference>
<feature type="region of interest" description="Disordered" evidence="2">
    <location>
        <begin position="863"/>
        <end position="895"/>
    </location>
</feature>
<dbReference type="PROSITE" id="PS50887">
    <property type="entry name" value="GGDEF"/>
    <property type="match status" value="1"/>
</dbReference>
<dbReference type="SUPFAM" id="SSF141868">
    <property type="entry name" value="EAL domain-like"/>
    <property type="match status" value="1"/>
</dbReference>
<feature type="compositionally biased region" description="Low complexity" evidence="2">
    <location>
        <begin position="874"/>
        <end position="889"/>
    </location>
</feature>
<feature type="domain" description="PAC" evidence="3">
    <location>
        <begin position="395"/>
        <end position="456"/>
    </location>
</feature>
<dbReference type="EMBL" id="MFSU01000008">
    <property type="protein sequence ID" value="OGI49101.1"/>
    <property type="molecule type" value="Genomic_DNA"/>
</dbReference>
<dbReference type="CDD" id="cd00130">
    <property type="entry name" value="PAS"/>
    <property type="match status" value="1"/>
</dbReference>
<evidence type="ECO:0000259" key="4">
    <source>
        <dbReference type="PROSITE" id="PS50883"/>
    </source>
</evidence>
<dbReference type="Pfam" id="PF12849">
    <property type="entry name" value="PBP_like_2"/>
    <property type="match status" value="1"/>
</dbReference>
<comment type="catalytic activity">
    <reaction evidence="1">
        <text>3',3'-c-di-GMP + H2O = 5'-phosphoguanylyl(3'-&gt;5')guanosine + H(+)</text>
        <dbReference type="Rhea" id="RHEA:24902"/>
        <dbReference type="ChEBI" id="CHEBI:15377"/>
        <dbReference type="ChEBI" id="CHEBI:15378"/>
        <dbReference type="ChEBI" id="CHEBI:58754"/>
        <dbReference type="ChEBI" id="CHEBI:58805"/>
        <dbReference type="EC" id="3.1.4.52"/>
    </reaction>
    <physiologicalReaction direction="left-to-right" evidence="1">
        <dbReference type="Rhea" id="RHEA:24903"/>
    </physiologicalReaction>
</comment>
<dbReference type="CDD" id="cd01948">
    <property type="entry name" value="EAL"/>
    <property type="match status" value="1"/>
</dbReference>
<dbReference type="PROSITE" id="PS50883">
    <property type="entry name" value="EAL"/>
    <property type="match status" value="1"/>
</dbReference>
<feature type="domain" description="EAL" evidence="4">
    <location>
        <begin position="628"/>
        <end position="881"/>
    </location>
</feature>
<dbReference type="SUPFAM" id="SSF55785">
    <property type="entry name" value="PYP-like sensor domain (PAS domain)"/>
    <property type="match status" value="1"/>
</dbReference>
<dbReference type="PANTHER" id="PTHR44757:SF2">
    <property type="entry name" value="BIOFILM ARCHITECTURE MAINTENANCE PROTEIN MBAA"/>
    <property type="match status" value="1"/>
</dbReference>
<dbReference type="InterPro" id="IPR000700">
    <property type="entry name" value="PAS-assoc_C"/>
</dbReference>
<feature type="domain" description="GGDEF" evidence="5">
    <location>
        <begin position="488"/>
        <end position="622"/>
    </location>
</feature>
<dbReference type="NCBIfam" id="TIGR00254">
    <property type="entry name" value="GGDEF"/>
    <property type="match status" value="1"/>
</dbReference>
<dbReference type="Gene3D" id="3.20.20.450">
    <property type="entry name" value="EAL domain"/>
    <property type="match status" value="1"/>
</dbReference>
<dbReference type="Gene3D" id="3.40.190.10">
    <property type="entry name" value="Periplasmic binding protein-like II"/>
    <property type="match status" value="2"/>
</dbReference>
<dbReference type="InterPro" id="IPR000160">
    <property type="entry name" value="GGDEF_dom"/>
</dbReference>
<dbReference type="InterPro" id="IPR035965">
    <property type="entry name" value="PAS-like_dom_sf"/>
</dbReference>
<dbReference type="InterPro" id="IPR052155">
    <property type="entry name" value="Biofilm_reg_signaling"/>
</dbReference>
<evidence type="ECO:0000313" key="6">
    <source>
        <dbReference type="EMBL" id="OGI49101.1"/>
    </source>
</evidence>
<dbReference type="SUPFAM" id="SSF53850">
    <property type="entry name" value="Periplasmic binding protein-like II"/>
    <property type="match status" value="1"/>
</dbReference>
<dbReference type="InterPro" id="IPR029787">
    <property type="entry name" value="Nucleotide_cyclase"/>
</dbReference>
<name>A0A1F6TVF6_9PROT</name>
<dbReference type="Gene3D" id="3.30.70.270">
    <property type="match status" value="1"/>
</dbReference>